<dbReference type="GO" id="GO:0008237">
    <property type="term" value="F:metallopeptidase activity"/>
    <property type="evidence" value="ECO:0007669"/>
    <property type="project" value="UniProtKB-KW"/>
</dbReference>
<gene>
    <name evidence="7" type="ORF">DSCOOX_11870</name>
</gene>
<evidence type="ECO:0000256" key="5">
    <source>
        <dbReference type="ARBA" id="ARBA00023049"/>
    </source>
</evidence>
<evidence type="ECO:0000313" key="8">
    <source>
        <dbReference type="Proteomes" id="UP000422108"/>
    </source>
</evidence>
<organism evidence="7 8">
    <name type="scientific">Desulfosarcina ovata subsp. ovata</name>
    <dbReference type="NCBI Taxonomy" id="2752305"/>
    <lineage>
        <taxon>Bacteria</taxon>
        <taxon>Pseudomonadati</taxon>
        <taxon>Thermodesulfobacteriota</taxon>
        <taxon>Desulfobacteria</taxon>
        <taxon>Desulfobacterales</taxon>
        <taxon>Desulfosarcinaceae</taxon>
        <taxon>Desulfosarcina</taxon>
    </lineage>
</organism>
<name>A0A5K8A674_9BACT</name>
<feature type="domain" description="MPN" evidence="6">
    <location>
        <begin position="31"/>
        <end position="155"/>
    </location>
</feature>
<dbReference type="GO" id="GO:0006508">
    <property type="term" value="P:proteolysis"/>
    <property type="evidence" value="ECO:0007669"/>
    <property type="project" value="UniProtKB-KW"/>
</dbReference>
<dbReference type="RefSeq" id="WP_162458803.1">
    <property type="nucleotide sequence ID" value="NZ_AP021879.1"/>
</dbReference>
<keyword evidence="1" id="KW-0645">Protease</keyword>
<dbReference type="InterPro" id="IPR037518">
    <property type="entry name" value="MPN"/>
</dbReference>
<dbReference type="Gene3D" id="3.40.140.10">
    <property type="entry name" value="Cytidine Deaminase, domain 2"/>
    <property type="match status" value="1"/>
</dbReference>
<evidence type="ECO:0000256" key="2">
    <source>
        <dbReference type="ARBA" id="ARBA00022723"/>
    </source>
</evidence>
<dbReference type="GO" id="GO:0046872">
    <property type="term" value="F:metal ion binding"/>
    <property type="evidence" value="ECO:0007669"/>
    <property type="project" value="UniProtKB-KW"/>
</dbReference>
<accession>A0A5K8A674</accession>
<dbReference type="CDD" id="cd08071">
    <property type="entry name" value="MPN_DUF2466"/>
    <property type="match status" value="1"/>
</dbReference>
<dbReference type="InterPro" id="IPR025657">
    <property type="entry name" value="RadC_JAB"/>
</dbReference>
<evidence type="ECO:0000256" key="1">
    <source>
        <dbReference type="ARBA" id="ARBA00022670"/>
    </source>
</evidence>
<reference evidence="7 8" key="1">
    <citation type="submission" date="2019-11" db="EMBL/GenBank/DDBJ databases">
        <title>Comparative genomics of hydrocarbon-degrading Desulfosarcina strains.</title>
        <authorList>
            <person name="Watanabe M."/>
            <person name="Kojima H."/>
            <person name="Fukui M."/>
        </authorList>
    </citation>
    <scope>NUCLEOTIDE SEQUENCE [LARGE SCALE GENOMIC DNA]</scope>
    <source>
        <strain evidence="8">oXyS1</strain>
    </source>
</reference>
<keyword evidence="4" id="KW-0862">Zinc</keyword>
<protein>
    <recommendedName>
        <fullName evidence="6">MPN domain-containing protein</fullName>
    </recommendedName>
</protein>
<sequence>MKKKEYRFYSYKLHMVKEQEIRFLSDQAIYNSFSGSKLIKKVIRQLGQTDRENFVVVMLNTKLIPIGTNLVSTGSLTSCIVQPREIIKAALNMPCKALILGHNHPSGDSSPSMEDKLITLMIMASAQLFDVDILDHIIVDMDSDAYLSFADEKIIEDTKRKVRSVLDQISRMQTKIGSKETS</sequence>
<keyword evidence="3" id="KW-0378">Hydrolase</keyword>
<evidence type="ECO:0000256" key="3">
    <source>
        <dbReference type="ARBA" id="ARBA00022801"/>
    </source>
</evidence>
<proteinExistence type="predicted"/>
<dbReference type="InterPro" id="IPR001405">
    <property type="entry name" value="UPF0758"/>
</dbReference>
<keyword evidence="8" id="KW-1185">Reference proteome</keyword>
<dbReference type="EMBL" id="AP021879">
    <property type="protein sequence ID" value="BBO88007.1"/>
    <property type="molecule type" value="Genomic_DNA"/>
</dbReference>
<dbReference type="AlphaFoldDB" id="A0A5K8A674"/>
<dbReference type="Proteomes" id="UP000422108">
    <property type="component" value="Chromosome"/>
</dbReference>
<dbReference type="PROSITE" id="PS01302">
    <property type="entry name" value="UPF0758"/>
    <property type="match status" value="1"/>
</dbReference>
<dbReference type="Pfam" id="PF04002">
    <property type="entry name" value="RadC"/>
    <property type="match status" value="1"/>
</dbReference>
<dbReference type="PROSITE" id="PS50249">
    <property type="entry name" value="MPN"/>
    <property type="match status" value="1"/>
</dbReference>
<keyword evidence="5" id="KW-0482">Metalloprotease</keyword>
<keyword evidence="2" id="KW-0479">Metal-binding</keyword>
<evidence type="ECO:0000259" key="6">
    <source>
        <dbReference type="PROSITE" id="PS50249"/>
    </source>
</evidence>
<evidence type="ECO:0000256" key="4">
    <source>
        <dbReference type="ARBA" id="ARBA00022833"/>
    </source>
</evidence>
<dbReference type="PANTHER" id="PTHR30471">
    <property type="entry name" value="DNA REPAIR PROTEIN RADC"/>
    <property type="match status" value="1"/>
</dbReference>
<dbReference type="InterPro" id="IPR020891">
    <property type="entry name" value="UPF0758_CS"/>
</dbReference>
<evidence type="ECO:0000313" key="7">
    <source>
        <dbReference type="EMBL" id="BBO88007.1"/>
    </source>
</evidence>
<dbReference type="PANTHER" id="PTHR30471:SF3">
    <property type="entry name" value="UPF0758 PROTEIN YEES-RELATED"/>
    <property type="match status" value="1"/>
</dbReference>